<name>A0A563EFJ0_9PSEU</name>
<gene>
    <name evidence="3" type="ORF">FKR81_40890</name>
</gene>
<organism evidence="3 4">
    <name type="scientific">Lentzea tibetensis</name>
    <dbReference type="NCBI Taxonomy" id="2591470"/>
    <lineage>
        <taxon>Bacteria</taxon>
        <taxon>Bacillati</taxon>
        <taxon>Actinomycetota</taxon>
        <taxon>Actinomycetes</taxon>
        <taxon>Pseudonocardiales</taxon>
        <taxon>Pseudonocardiaceae</taxon>
        <taxon>Lentzea</taxon>
    </lineage>
</organism>
<dbReference type="OrthoDB" id="5176879at2"/>
<keyword evidence="2" id="KW-0472">Membrane</keyword>
<dbReference type="AlphaFoldDB" id="A0A563EFJ0"/>
<feature type="transmembrane region" description="Helical" evidence="2">
    <location>
        <begin position="150"/>
        <end position="173"/>
    </location>
</feature>
<protein>
    <submittedName>
        <fullName evidence="3">Uncharacterized protein</fullName>
    </submittedName>
</protein>
<keyword evidence="2" id="KW-1133">Transmembrane helix</keyword>
<proteinExistence type="predicted"/>
<feature type="transmembrane region" description="Helical" evidence="2">
    <location>
        <begin position="21"/>
        <end position="40"/>
    </location>
</feature>
<sequence length="204" mass="22134">MTRAELLRLYLCAVRRPRPQLVLAAILSIWTLAWVIGQLTPHQPTPLGLVAWTGLPLHAASEWARERADVLIWLATVGGLSWAATTERAQLPALSGWFAVLVAGEAAGYQHAVHRALLSMVAFMAVLAVVSITGRRAFVVDRVAVIPRDVLRACVTAAVLSAIVPLIAPGLALTRLVSPYVTKPPKPDPTRLRRVEPMGLREAR</sequence>
<feature type="region of interest" description="Disordered" evidence="1">
    <location>
        <begin position="184"/>
        <end position="204"/>
    </location>
</feature>
<keyword evidence="4" id="KW-1185">Reference proteome</keyword>
<feature type="transmembrane region" description="Helical" evidence="2">
    <location>
        <begin position="116"/>
        <end position="138"/>
    </location>
</feature>
<dbReference type="Proteomes" id="UP000316639">
    <property type="component" value="Unassembled WGS sequence"/>
</dbReference>
<reference evidence="3 4" key="1">
    <citation type="submission" date="2019-07" db="EMBL/GenBank/DDBJ databases">
        <title>Lentzea xizangensis sp. nov., isolated from Qinghai-Tibetan Plateau Soils.</title>
        <authorList>
            <person name="Huang J."/>
        </authorList>
    </citation>
    <scope>NUCLEOTIDE SEQUENCE [LARGE SCALE GENOMIC DNA]</scope>
    <source>
        <strain evidence="3 4">FXJ1.1311</strain>
    </source>
</reference>
<evidence type="ECO:0000313" key="3">
    <source>
        <dbReference type="EMBL" id="TWP44737.1"/>
    </source>
</evidence>
<accession>A0A563EFJ0</accession>
<evidence type="ECO:0000313" key="4">
    <source>
        <dbReference type="Proteomes" id="UP000316639"/>
    </source>
</evidence>
<comment type="caution">
    <text evidence="3">The sequence shown here is derived from an EMBL/GenBank/DDBJ whole genome shotgun (WGS) entry which is preliminary data.</text>
</comment>
<dbReference type="EMBL" id="VOBR01000049">
    <property type="protein sequence ID" value="TWP44737.1"/>
    <property type="molecule type" value="Genomic_DNA"/>
</dbReference>
<keyword evidence="2" id="KW-0812">Transmembrane</keyword>
<evidence type="ECO:0000256" key="2">
    <source>
        <dbReference type="SAM" id="Phobius"/>
    </source>
</evidence>
<dbReference type="RefSeq" id="WP_146360645.1">
    <property type="nucleotide sequence ID" value="NZ_VOBR01000049.1"/>
</dbReference>
<evidence type="ECO:0000256" key="1">
    <source>
        <dbReference type="SAM" id="MobiDB-lite"/>
    </source>
</evidence>
<feature type="compositionally biased region" description="Basic and acidic residues" evidence="1">
    <location>
        <begin position="185"/>
        <end position="204"/>
    </location>
</feature>